<reference evidence="2 3" key="1">
    <citation type="journal article" date="2024" name="IMA Fungus">
        <title>IMA Genome - F19 : A genome assembly and annotation guide to empower mycologists, including annotated draft genome sequences of Ceratocystis pirilliformis, Diaporthe australafricana, Fusarium ophioides, Paecilomyces lecythidis, and Sporothrix stenoceras.</title>
        <authorList>
            <person name="Aylward J."/>
            <person name="Wilson A.M."/>
            <person name="Visagie C.M."/>
            <person name="Spraker J."/>
            <person name="Barnes I."/>
            <person name="Buitendag C."/>
            <person name="Ceriani C."/>
            <person name="Del Mar Angel L."/>
            <person name="du Plessis D."/>
            <person name="Fuchs T."/>
            <person name="Gasser K."/>
            <person name="Kramer D."/>
            <person name="Li W."/>
            <person name="Munsamy K."/>
            <person name="Piso A."/>
            <person name="Price J.L."/>
            <person name="Sonnekus B."/>
            <person name="Thomas C."/>
            <person name="van der Nest A."/>
            <person name="van Dijk A."/>
            <person name="van Heerden A."/>
            <person name="van Vuuren N."/>
            <person name="Yilmaz N."/>
            <person name="Duong T.A."/>
            <person name="van der Merwe N.A."/>
            <person name="Wingfield M.J."/>
            <person name="Wingfield B.D."/>
        </authorList>
    </citation>
    <scope>NUCLEOTIDE SEQUENCE [LARGE SCALE GENOMIC DNA]</scope>
    <source>
        <strain evidence="2 3">CMW 18300</strain>
    </source>
</reference>
<feature type="compositionally biased region" description="Basic and acidic residues" evidence="1">
    <location>
        <begin position="660"/>
        <end position="669"/>
    </location>
</feature>
<feature type="region of interest" description="Disordered" evidence="1">
    <location>
        <begin position="1"/>
        <end position="58"/>
    </location>
</feature>
<keyword evidence="3" id="KW-1185">Reference proteome</keyword>
<accession>A0ABR3X628</accession>
<comment type="caution">
    <text evidence="2">The sequence shown here is derived from an EMBL/GenBank/DDBJ whole genome shotgun (WGS) entry which is preliminary data.</text>
</comment>
<dbReference type="EMBL" id="JAWRVE010000034">
    <property type="protein sequence ID" value="KAL1871095.1"/>
    <property type="molecule type" value="Genomic_DNA"/>
</dbReference>
<feature type="region of interest" description="Disordered" evidence="1">
    <location>
        <begin position="77"/>
        <end position="160"/>
    </location>
</feature>
<proteinExistence type="predicted"/>
<feature type="compositionally biased region" description="Acidic residues" evidence="1">
    <location>
        <begin position="91"/>
        <end position="109"/>
    </location>
</feature>
<organism evidence="2 3">
    <name type="scientific">Diaporthe australafricana</name>
    <dbReference type="NCBI Taxonomy" id="127596"/>
    <lineage>
        <taxon>Eukaryota</taxon>
        <taxon>Fungi</taxon>
        <taxon>Dikarya</taxon>
        <taxon>Ascomycota</taxon>
        <taxon>Pezizomycotina</taxon>
        <taxon>Sordariomycetes</taxon>
        <taxon>Sordariomycetidae</taxon>
        <taxon>Diaporthales</taxon>
        <taxon>Diaporthaceae</taxon>
        <taxon>Diaporthe</taxon>
    </lineage>
</organism>
<feature type="region of interest" description="Disordered" evidence="1">
    <location>
        <begin position="813"/>
        <end position="1000"/>
    </location>
</feature>
<feature type="region of interest" description="Disordered" evidence="1">
    <location>
        <begin position="756"/>
        <end position="790"/>
    </location>
</feature>
<feature type="compositionally biased region" description="Basic residues" evidence="1">
    <location>
        <begin position="682"/>
        <end position="691"/>
    </location>
</feature>
<dbReference type="PANTHER" id="PTHR35179">
    <property type="entry name" value="PROTEIN CBG02620"/>
    <property type="match status" value="1"/>
</dbReference>
<protein>
    <submittedName>
        <fullName evidence="2">Uncharacterized protein</fullName>
    </submittedName>
</protein>
<evidence type="ECO:0000313" key="2">
    <source>
        <dbReference type="EMBL" id="KAL1871095.1"/>
    </source>
</evidence>
<feature type="compositionally biased region" description="Basic and acidic residues" evidence="1">
    <location>
        <begin position="820"/>
        <end position="831"/>
    </location>
</feature>
<feature type="compositionally biased region" description="Low complexity" evidence="1">
    <location>
        <begin position="15"/>
        <end position="29"/>
    </location>
</feature>
<dbReference type="Proteomes" id="UP001583177">
    <property type="component" value="Unassembled WGS sequence"/>
</dbReference>
<evidence type="ECO:0000256" key="1">
    <source>
        <dbReference type="SAM" id="MobiDB-lite"/>
    </source>
</evidence>
<feature type="compositionally biased region" description="Polar residues" evidence="1">
    <location>
        <begin position="633"/>
        <end position="642"/>
    </location>
</feature>
<sequence length="1000" mass="111002">MARYMGGPRGRSRPRSSIAPPTSSDYDTSGSDDDQQEAIAAQEETVIPDSDDPASSSQVCLLSASSLLSLTDDRFWKDGQSDVAPQHPEDQFDSDSAMEDDAEELEGESAQDIPNDSNYEGSNESNAIAATTDQSARDNDEDAVNEEESQSPVVRPKRQRSLSIEIHYRSRFSPNRPVYQPQPLPIAYGWMAKGVQDHVEDLHLHGIPVCHSVESKKKIQVLGEYTWIKFTPSQDRTYEKYPAVYVPGNSRTWQGLMLDTSLPKAAVGHDSSQAVHDDSYNRQSRYPYEPTFRALEYTQPDNSFKHVDIVTDVNTLTKLHAFIIGISSGVPKGESFRLDLFSVRDTLFLLPSQKPGSSQVGPDPKKLRRDLKSEVPHWCADVIGHIGTSSPKLPYSGNHYRVVRYRFGDVVVAVRVKVDIVYEHRKDAKRANVDPLRDVQPVFWPKQDTDVAQVWKTTVKEQGLGTKPAGAGIVSVRYTWEDKMRKLKAMFPHVWFSRTPFVIDCEVNSPDLEIKGASLINSRNFFTSFEQGWQHSLRRLAGLLGYLQRRTRELGGNLILIADPDQICFVLCTPVVKRPALPEDLAMKFWGPDTEAAARDRRAEKTPESDESELTPVSQTPSLPEGSDIATVGMSQPNNSQAGMEAISDCVTVRGGRSPTRAERQRKQGIDPAKMVQDWKTSVKKKKKRAQKPANVDGAGYDSDDEDTPDHDRAESFDAGGSSGEDSIMVGESAHESGIENADPAMNRLMLQMNPREGSEQEHGNVEGEVGRSFTGRGRVSQREDFSQEPVHIDQISSVLRRDDVEILRGQHSLLMVPRNESRSHDAEARRSIGPNHQQQGFDDTVFPSAPTPPGPSDFDEEGKLIDRRASNRDQFEADSDDGNEAPPPRRVSDNYHPTVTVRRPRVKYTGPASRPSRPRVPPNRTLWQRPSPVQAEVVEVEDDSLSSSVDEYDDDVDDDAEEPGTIHVADSDSDQGSAAADGVPGGGQGNRSQSRDSNE</sequence>
<gene>
    <name evidence="2" type="ORF">Daus18300_004840</name>
</gene>
<feature type="compositionally biased region" description="Polar residues" evidence="1">
    <location>
        <begin position="112"/>
        <end position="134"/>
    </location>
</feature>
<feature type="compositionally biased region" description="Acidic residues" evidence="1">
    <location>
        <begin position="139"/>
        <end position="149"/>
    </location>
</feature>
<name>A0ABR3X628_9PEZI</name>
<feature type="region of interest" description="Disordered" evidence="1">
    <location>
        <begin position="596"/>
        <end position="729"/>
    </location>
</feature>
<dbReference type="PANTHER" id="PTHR35179:SF1">
    <property type="entry name" value="INTEGRAL MEMBRANE PROTEIN"/>
    <property type="match status" value="1"/>
</dbReference>
<feature type="compositionally biased region" description="Basic and acidic residues" evidence="1">
    <location>
        <begin position="862"/>
        <end position="876"/>
    </location>
</feature>
<feature type="compositionally biased region" description="Acidic residues" evidence="1">
    <location>
        <begin position="939"/>
        <end position="963"/>
    </location>
</feature>
<feature type="compositionally biased region" description="Basic and acidic residues" evidence="1">
    <location>
        <begin position="596"/>
        <end position="608"/>
    </location>
</feature>
<feature type="compositionally biased region" description="Basic and acidic residues" evidence="1">
    <location>
        <begin position="757"/>
        <end position="770"/>
    </location>
</feature>
<evidence type="ECO:0000313" key="3">
    <source>
        <dbReference type="Proteomes" id="UP001583177"/>
    </source>
</evidence>